<dbReference type="PANTHER" id="PTHR34958:SF1">
    <property type="entry name" value="ARMADILLO-LIKE HELICAL DOMAIN-CONTAINING PROTEIN"/>
    <property type="match status" value="1"/>
</dbReference>
<comment type="caution">
    <text evidence="1">The sequence shown here is derived from an EMBL/GenBank/DDBJ whole genome shotgun (WGS) entry which is preliminary data.</text>
</comment>
<organism evidence="1 2">
    <name type="scientific">Riccia sorocarpa</name>
    <dbReference type="NCBI Taxonomy" id="122646"/>
    <lineage>
        <taxon>Eukaryota</taxon>
        <taxon>Viridiplantae</taxon>
        <taxon>Streptophyta</taxon>
        <taxon>Embryophyta</taxon>
        <taxon>Marchantiophyta</taxon>
        <taxon>Marchantiopsida</taxon>
        <taxon>Marchantiidae</taxon>
        <taxon>Marchantiales</taxon>
        <taxon>Ricciaceae</taxon>
        <taxon>Riccia</taxon>
    </lineage>
</organism>
<dbReference type="PANTHER" id="PTHR34958">
    <property type="entry name" value="CONDITIONAL LOSS-OF-GROWTH 1"/>
    <property type="match status" value="1"/>
</dbReference>
<dbReference type="Proteomes" id="UP001633002">
    <property type="component" value="Unassembled WGS sequence"/>
</dbReference>
<evidence type="ECO:0000313" key="1">
    <source>
        <dbReference type="EMBL" id="KAL3689990.1"/>
    </source>
</evidence>
<reference evidence="1 2" key="1">
    <citation type="submission" date="2024-09" db="EMBL/GenBank/DDBJ databases">
        <title>Chromosome-scale assembly of Riccia sorocarpa.</title>
        <authorList>
            <person name="Paukszto L."/>
        </authorList>
    </citation>
    <scope>NUCLEOTIDE SEQUENCE [LARGE SCALE GENOMIC DNA]</scope>
    <source>
        <strain evidence="1">LP-2024</strain>
        <tissue evidence="1">Aerial parts of the thallus</tissue>
    </source>
</reference>
<dbReference type="AlphaFoldDB" id="A0ABD3HIQ4"/>
<sequence length="225" mass="24483">MLLLLAQIRKADEGVWAAALSCLLYLVCERRRIQRHRLDGIAIRALKALLGISWEYGWADEVHCRLVRIVCNLLYRLPSSSHHSVAGKPTLDLQQIDLMGGIETVFVMRALLKSITTAMNRDMTSGRLDTRLLEDVVGALDKLAGVYAHPQQEFMELVSVTLASEGLVTSKTGQTEDMPDSASVVRHGQPSSLCFIALDGVTGLMVPARASASTDGLGGAQKEVN</sequence>
<protein>
    <submittedName>
        <fullName evidence="1">Uncharacterized protein</fullName>
    </submittedName>
</protein>
<evidence type="ECO:0000313" key="2">
    <source>
        <dbReference type="Proteomes" id="UP001633002"/>
    </source>
</evidence>
<name>A0ABD3HIQ4_9MARC</name>
<accession>A0ABD3HIQ4</accession>
<gene>
    <name evidence="1" type="ORF">R1sor_016299</name>
</gene>
<proteinExistence type="predicted"/>
<dbReference type="EMBL" id="JBJQOH010000004">
    <property type="protein sequence ID" value="KAL3689990.1"/>
    <property type="molecule type" value="Genomic_DNA"/>
</dbReference>
<keyword evidence="2" id="KW-1185">Reference proteome</keyword>